<keyword evidence="2" id="KW-1185">Reference proteome</keyword>
<proteinExistence type="predicted"/>
<evidence type="ECO:0000313" key="2">
    <source>
        <dbReference type="Proteomes" id="UP001279734"/>
    </source>
</evidence>
<dbReference type="AlphaFoldDB" id="A0AAD3XIK6"/>
<reference evidence="1" key="1">
    <citation type="submission" date="2023-05" db="EMBL/GenBank/DDBJ databases">
        <title>Nepenthes gracilis genome sequencing.</title>
        <authorList>
            <person name="Fukushima K."/>
        </authorList>
    </citation>
    <scope>NUCLEOTIDE SEQUENCE</scope>
    <source>
        <strain evidence="1">SING2019-196</strain>
    </source>
</reference>
<accession>A0AAD3XIK6</accession>
<dbReference type="Proteomes" id="UP001279734">
    <property type="component" value="Unassembled WGS sequence"/>
</dbReference>
<organism evidence="1 2">
    <name type="scientific">Nepenthes gracilis</name>
    <name type="common">Slender pitcher plant</name>
    <dbReference type="NCBI Taxonomy" id="150966"/>
    <lineage>
        <taxon>Eukaryota</taxon>
        <taxon>Viridiplantae</taxon>
        <taxon>Streptophyta</taxon>
        <taxon>Embryophyta</taxon>
        <taxon>Tracheophyta</taxon>
        <taxon>Spermatophyta</taxon>
        <taxon>Magnoliopsida</taxon>
        <taxon>eudicotyledons</taxon>
        <taxon>Gunneridae</taxon>
        <taxon>Pentapetalae</taxon>
        <taxon>Caryophyllales</taxon>
        <taxon>Nepenthaceae</taxon>
        <taxon>Nepenthes</taxon>
    </lineage>
</organism>
<name>A0AAD3XIK6_NEPGR</name>
<sequence length="251" mass="26963">MCMQVHAHTEEKRKNKLRTDAADGMNTAVLTDNAVVPRITAIRKENGVEADAKVLPHVAKSPSFTNTAVGSKKVPNSSATVGKGVQQSSVAGFPNLPKYDTYAAAIMSRSSLPQPKADVDYEPSTLDLVLVSSYSSQLSIMVDTIKCFVESQWAAGVDPNKGLGKLSEAEIGFEAVIIPAKQSADSIIANVLVMEEATLKQEKLKFCDGLQYITPNHIQVPQVVKGLLQFGSLDASYLNNSISNKNSNHSD</sequence>
<evidence type="ECO:0000313" key="1">
    <source>
        <dbReference type="EMBL" id="GMH05864.1"/>
    </source>
</evidence>
<dbReference type="EMBL" id="BSYO01000006">
    <property type="protein sequence ID" value="GMH05864.1"/>
    <property type="molecule type" value="Genomic_DNA"/>
</dbReference>
<comment type="caution">
    <text evidence="1">The sequence shown here is derived from an EMBL/GenBank/DDBJ whole genome shotgun (WGS) entry which is preliminary data.</text>
</comment>
<gene>
    <name evidence="1" type="ORF">Nepgr_007704</name>
</gene>
<protein>
    <submittedName>
        <fullName evidence="1">Uncharacterized protein</fullName>
    </submittedName>
</protein>